<evidence type="ECO:0000313" key="4">
    <source>
        <dbReference type="EMBL" id="KAF6063469.1"/>
    </source>
</evidence>
<comment type="caution">
    <text evidence="4">The sequence shown here is derived from an EMBL/GenBank/DDBJ whole genome shotgun (WGS) entry which is preliminary data.</text>
</comment>
<dbReference type="PANTHER" id="PTHR43205:SF19">
    <property type="entry name" value="ENOYL REDUCTASE (ER) DOMAIN-CONTAINING PROTEIN"/>
    <property type="match status" value="1"/>
</dbReference>
<organism evidence="4 5">
    <name type="scientific">Candida albicans</name>
    <name type="common">Yeast</name>
    <dbReference type="NCBI Taxonomy" id="5476"/>
    <lineage>
        <taxon>Eukaryota</taxon>
        <taxon>Fungi</taxon>
        <taxon>Dikarya</taxon>
        <taxon>Ascomycota</taxon>
        <taxon>Saccharomycotina</taxon>
        <taxon>Pichiomycetes</taxon>
        <taxon>Debaryomycetaceae</taxon>
        <taxon>Candida/Lodderomyces clade</taxon>
        <taxon>Candida</taxon>
    </lineage>
</organism>
<dbReference type="InterPro" id="IPR011032">
    <property type="entry name" value="GroES-like_sf"/>
</dbReference>
<dbReference type="InterPro" id="IPR013149">
    <property type="entry name" value="ADH-like_C"/>
</dbReference>
<feature type="domain" description="Alcohol dehydrogenase-like C-terminal" evidence="2">
    <location>
        <begin position="182"/>
        <end position="315"/>
    </location>
</feature>
<accession>A0A8H6F0P6</accession>
<keyword evidence="1" id="KW-0560">Oxidoreductase</keyword>
<dbReference type="SMR" id="A0A8H6F0P6"/>
<dbReference type="Pfam" id="PF16884">
    <property type="entry name" value="ADH_N_2"/>
    <property type="match status" value="1"/>
</dbReference>
<dbReference type="EMBL" id="JABWAD010000060">
    <property type="protein sequence ID" value="KAF6063469.1"/>
    <property type="molecule type" value="Genomic_DNA"/>
</dbReference>
<protein>
    <submittedName>
        <fullName evidence="4">Zinc-binding dehydrogenase family protein</fullName>
    </submittedName>
</protein>
<dbReference type="Gene3D" id="3.40.50.720">
    <property type="entry name" value="NAD(P)-binding Rossmann-like Domain"/>
    <property type="match status" value="1"/>
</dbReference>
<dbReference type="CDD" id="cd05288">
    <property type="entry name" value="PGDH"/>
    <property type="match status" value="1"/>
</dbReference>
<reference evidence="4 5" key="1">
    <citation type="submission" date="2020-03" db="EMBL/GenBank/DDBJ databases">
        <title>FDA dAtabase for Regulatory Grade micrObial Sequences (FDA-ARGOS): Supporting development and validation of Infectious Disease Dx tests.</title>
        <authorList>
            <person name="Campos J."/>
            <person name="Goldberg B."/>
            <person name="Tallon L."/>
            <person name="Sadzewicz L."/>
            <person name="Vavikolanu K."/>
            <person name="Mehta A."/>
            <person name="Aluvathingal J."/>
            <person name="Nadendla S."/>
            <person name="Nandy P."/>
            <person name="Geyer C."/>
            <person name="Yan Y."/>
            <person name="Sichtig H."/>
        </authorList>
    </citation>
    <scope>NUCLEOTIDE SEQUENCE [LARGE SCALE GENOMIC DNA]</scope>
    <source>
        <strain evidence="4 5">FDAARGOS_656</strain>
    </source>
</reference>
<evidence type="ECO:0000259" key="3">
    <source>
        <dbReference type="Pfam" id="PF16884"/>
    </source>
</evidence>
<gene>
    <name evidence="4" type="ORF">FOB64_005109</name>
</gene>
<dbReference type="GO" id="GO:0016628">
    <property type="term" value="F:oxidoreductase activity, acting on the CH-CH group of donors, NAD or NADP as acceptor"/>
    <property type="evidence" value="ECO:0007669"/>
    <property type="project" value="InterPro"/>
</dbReference>
<dbReference type="Proteomes" id="UP000536275">
    <property type="component" value="Unassembled WGS sequence"/>
</dbReference>
<dbReference type="Pfam" id="PF00107">
    <property type="entry name" value="ADH_zinc_N"/>
    <property type="match status" value="1"/>
</dbReference>
<dbReference type="AlphaFoldDB" id="A0A8H6F0P6"/>
<evidence type="ECO:0000256" key="1">
    <source>
        <dbReference type="ARBA" id="ARBA00023002"/>
    </source>
</evidence>
<evidence type="ECO:0000313" key="5">
    <source>
        <dbReference type="Proteomes" id="UP000536275"/>
    </source>
</evidence>
<feature type="domain" description="Oxidoreductase N-terminal" evidence="3">
    <location>
        <begin position="9"/>
        <end position="123"/>
    </location>
</feature>
<dbReference type="SUPFAM" id="SSF50129">
    <property type="entry name" value="GroES-like"/>
    <property type="match status" value="1"/>
</dbReference>
<dbReference type="InterPro" id="IPR045010">
    <property type="entry name" value="MDR_fam"/>
</dbReference>
<dbReference type="SUPFAM" id="SSF51735">
    <property type="entry name" value="NAD(P)-binding Rossmann-fold domains"/>
    <property type="match status" value="1"/>
</dbReference>
<sequence length="372" mass="40897">MSLPSVATQIVLKNHPAGFINPEFNKLDSTFAVKHASFPKELKEGEVIVKTLYLSNDPTQRSWIRSKLEKRRHYAKPIEEGSPMRSLGLGQIVQSNSSRFKPGDIVYGIILWGDYSVLEDTSLYNSIDTSLGLPLEYYLSVLGMTSLTAFFGLTEAGDLKQYLNSPPGKGPIVCVSAASGATGSVVVQIAKNLLGASKVIGISGSSEKCQWVEKLGADICVNYKDPNYQDQIEKFLGDEFIDTYFDNVGGDILSFVLTKVKKFGNVVACGSIAGYNNREASKVSNWGEITVNSLTVRGFIVTDYQEHFPKAIGILTDAVKAGKIRTDGAYHVENLHGHDLIHRLENIPKIWNKLFEDNKPNGKMITKVALDI</sequence>
<dbReference type="Gene3D" id="3.90.180.10">
    <property type="entry name" value="Medium-chain alcohol dehydrogenases, catalytic domain"/>
    <property type="match status" value="1"/>
</dbReference>
<proteinExistence type="predicted"/>
<dbReference type="PANTHER" id="PTHR43205">
    <property type="entry name" value="PROSTAGLANDIN REDUCTASE"/>
    <property type="match status" value="1"/>
</dbReference>
<evidence type="ECO:0000259" key="2">
    <source>
        <dbReference type="Pfam" id="PF00107"/>
    </source>
</evidence>
<dbReference type="InterPro" id="IPR041694">
    <property type="entry name" value="ADH_N_2"/>
</dbReference>
<name>A0A8H6F0P6_CANAX</name>
<dbReference type="InterPro" id="IPR036291">
    <property type="entry name" value="NAD(P)-bd_dom_sf"/>
</dbReference>